<evidence type="ECO:0000256" key="6">
    <source>
        <dbReference type="SAM" id="Phobius"/>
    </source>
</evidence>
<dbReference type="EMBL" id="CAJZAG010000004">
    <property type="protein sequence ID" value="CAG9171937.1"/>
    <property type="molecule type" value="Genomic_DNA"/>
</dbReference>
<dbReference type="InterPro" id="IPR050833">
    <property type="entry name" value="Poly_Biosynth_Transport"/>
</dbReference>
<sequence>MPPSIRSTASYLLLIQGGNYLFPLLLLPFLGHKLGVREFGVLAYCQALAQYLILLTDYGHNLSATRVVSLRRDDPTAVATVFSATMLAKLLLLLGAALLMGIALLGMPDLREHWAILAAAFVGVVANAITPIWLYQGLERMKVLVLPNFVAKATSLICVLLWVRAPGDAALAALGISMGTVILAATALWGVMRGRLAVLIGVSWAAVMASLRDGFPMFLSLVLVSFYVNFNTILLNHFHGPEAVGQFSMADKIRIAGQTIFTVLGTAFYPRISQYNVTDPPAARALMRRAMMLVFACSCSMFVFVEVFAGMGIRMWLGEPFHDAILLLRLEAVLLPLTSIAFIFGNLGLMALGHHRTVRNIYAAVTLLHLIYVVPFVLYLGAEGTVISVILTELAGAVTFYVCYRRATNGSATDSGVPAPLTRDSATVKEMQV</sequence>
<reference evidence="7 8" key="1">
    <citation type="submission" date="2021-08" db="EMBL/GenBank/DDBJ databases">
        <authorList>
            <person name="Peeters C."/>
        </authorList>
    </citation>
    <scope>NUCLEOTIDE SEQUENCE [LARGE SCALE GENOMIC DNA]</scope>
    <source>
        <strain evidence="7 8">LMG 32289</strain>
    </source>
</reference>
<proteinExistence type="predicted"/>
<name>A0ABM8WWL7_9BURK</name>
<feature type="transmembrane region" description="Helical" evidence="6">
    <location>
        <begin position="114"/>
        <end position="136"/>
    </location>
</feature>
<feature type="transmembrane region" description="Helical" evidence="6">
    <location>
        <begin position="12"/>
        <end position="30"/>
    </location>
</feature>
<evidence type="ECO:0000256" key="3">
    <source>
        <dbReference type="ARBA" id="ARBA00022692"/>
    </source>
</evidence>
<feature type="transmembrane region" description="Helical" evidence="6">
    <location>
        <begin position="333"/>
        <end position="353"/>
    </location>
</feature>
<evidence type="ECO:0000256" key="2">
    <source>
        <dbReference type="ARBA" id="ARBA00022475"/>
    </source>
</evidence>
<evidence type="ECO:0000256" key="5">
    <source>
        <dbReference type="ARBA" id="ARBA00023136"/>
    </source>
</evidence>
<feature type="transmembrane region" description="Helical" evidence="6">
    <location>
        <begin position="290"/>
        <end position="313"/>
    </location>
</feature>
<feature type="transmembrane region" description="Helical" evidence="6">
    <location>
        <begin position="169"/>
        <end position="189"/>
    </location>
</feature>
<organism evidence="7 8">
    <name type="scientific">Cupriavidus pampae</name>
    <dbReference type="NCBI Taxonomy" id="659251"/>
    <lineage>
        <taxon>Bacteria</taxon>
        <taxon>Pseudomonadati</taxon>
        <taxon>Pseudomonadota</taxon>
        <taxon>Betaproteobacteria</taxon>
        <taxon>Burkholderiales</taxon>
        <taxon>Burkholderiaceae</taxon>
        <taxon>Cupriavidus</taxon>
    </lineage>
</organism>
<accession>A0ABM8WWL7</accession>
<evidence type="ECO:0000256" key="4">
    <source>
        <dbReference type="ARBA" id="ARBA00022989"/>
    </source>
</evidence>
<keyword evidence="2" id="KW-1003">Cell membrane</keyword>
<feature type="transmembrane region" description="Helical" evidence="6">
    <location>
        <begin position="36"/>
        <end position="56"/>
    </location>
</feature>
<keyword evidence="4 6" id="KW-1133">Transmembrane helix</keyword>
<dbReference type="Proteomes" id="UP000706525">
    <property type="component" value="Unassembled WGS sequence"/>
</dbReference>
<evidence type="ECO:0000313" key="7">
    <source>
        <dbReference type="EMBL" id="CAG9171937.1"/>
    </source>
</evidence>
<keyword evidence="8" id="KW-1185">Reference proteome</keyword>
<evidence type="ECO:0000256" key="1">
    <source>
        <dbReference type="ARBA" id="ARBA00004651"/>
    </source>
</evidence>
<feature type="transmembrane region" description="Helical" evidence="6">
    <location>
        <begin position="77"/>
        <end position="102"/>
    </location>
</feature>
<dbReference type="PANTHER" id="PTHR30250:SF11">
    <property type="entry name" value="O-ANTIGEN TRANSPORTER-RELATED"/>
    <property type="match status" value="1"/>
</dbReference>
<feature type="transmembrane region" description="Helical" evidence="6">
    <location>
        <begin position="386"/>
        <end position="404"/>
    </location>
</feature>
<evidence type="ECO:0000313" key="8">
    <source>
        <dbReference type="Proteomes" id="UP000706525"/>
    </source>
</evidence>
<dbReference type="RefSeq" id="WP_223988531.1">
    <property type="nucleotide sequence ID" value="NZ_CAJZAG010000004.1"/>
</dbReference>
<feature type="transmembrane region" description="Helical" evidence="6">
    <location>
        <begin position="218"/>
        <end position="238"/>
    </location>
</feature>
<comment type="caution">
    <text evidence="7">The sequence shown here is derived from an EMBL/GenBank/DDBJ whole genome shotgun (WGS) entry which is preliminary data.</text>
</comment>
<protein>
    <submittedName>
        <fullName evidence="7">O-antigen transporter</fullName>
    </submittedName>
</protein>
<gene>
    <name evidence="7" type="primary">rfbX</name>
    <name evidence="7" type="ORF">LMG32289_02520</name>
</gene>
<feature type="transmembrane region" description="Helical" evidence="6">
    <location>
        <begin position="360"/>
        <end position="380"/>
    </location>
</feature>
<dbReference type="InterPro" id="IPR002797">
    <property type="entry name" value="Polysacc_synth"/>
</dbReference>
<comment type="subcellular location">
    <subcellularLocation>
        <location evidence="1">Cell membrane</location>
        <topology evidence="1">Multi-pass membrane protein</topology>
    </subcellularLocation>
</comment>
<keyword evidence="3 6" id="KW-0812">Transmembrane</keyword>
<dbReference type="PANTHER" id="PTHR30250">
    <property type="entry name" value="PST FAMILY PREDICTED COLANIC ACID TRANSPORTER"/>
    <property type="match status" value="1"/>
</dbReference>
<dbReference type="Pfam" id="PF01943">
    <property type="entry name" value="Polysacc_synt"/>
    <property type="match status" value="1"/>
</dbReference>
<keyword evidence="5 6" id="KW-0472">Membrane</keyword>
<feature type="transmembrane region" description="Helical" evidence="6">
    <location>
        <begin position="143"/>
        <end position="163"/>
    </location>
</feature>